<dbReference type="Proteomes" id="UP000240883">
    <property type="component" value="Unassembled WGS sequence"/>
</dbReference>
<organism evidence="2 3">
    <name type="scientific">Corynespora cassiicola Philippines</name>
    <dbReference type="NCBI Taxonomy" id="1448308"/>
    <lineage>
        <taxon>Eukaryota</taxon>
        <taxon>Fungi</taxon>
        <taxon>Dikarya</taxon>
        <taxon>Ascomycota</taxon>
        <taxon>Pezizomycotina</taxon>
        <taxon>Dothideomycetes</taxon>
        <taxon>Pleosporomycetidae</taxon>
        <taxon>Pleosporales</taxon>
        <taxon>Corynesporascaceae</taxon>
        <taxon>Corynespora</taxon>
    </lineage>
</organism>
<gene>
    <name evidence="2" type="ORF">BS50DRAFT_351721</name>
</gene>
<feature type="region of interest" description="Disordered" evidence="1">
    <location>
        <begin position="1"/>
        <end position="57"/>
    </location>
</feature>
<protein>
    <submittedName>
        <fullName evidence="2">Uncharacterized protein</fullName>
    </submittedName>
</protein>
<accession>A0A2T2NR75</accession>
<proteinExistence type="predicted"/>
<evidence type="ECO:0000256" key="1">
    <source>
        <dbReference type="SAM" id="MobiDB-lite"/>
    </source>
</evidence>
<name>A0A2T2NR75_CORCC</name>
<feature type="compositionally biased region" description="Polar residues" evidence="1">
    <location>
        <begin position="8"/>
        <end position="23"/>
    </location>
</feature>
<dbReference type="AlphaFoldDB" id="A0A2T2NR75"/>
<dbReference type="EMBL" id="KZ678134">
    <property type="protein sequence ID" value="PSN67904.1"/>
    <property type="molecule type" value="Genomic_DNA"/>
</dbReference>
<feature type="compositionally biased region" description="Low complexity" evidence="1">
    <location>
        <begin position="24"/>
        <end position="37"/>
    </location>
</feature>
<evidence type="ECO:0000313" key="2">
    <source>
        <dbReference type="EMBL" id="PSN67904.1"/>
    </source>
</evidence>
<sequence>MQVRRQRSVISHSSNSATGGAQNSLLLLPPSSTPPCSKNNYRRPEPSPSIQRTRSRRIPDVSDRCWRPFGLSWAFWRGPGAASAPLSILCVLPYTSRLDGHLDRILKWTALVCFRGAPPACGAQDQAVAALSDSMRKPEGPIAHPAARRPRPADACTSALLASPLSPSPQVTHTLLQLSHCLIAWASTAYSGQW</sequence>
<reference evidence="2 3" key="1">
    <citation type="journal article" date="2018" name="Front. Microbiol.">
        <title>Genome-Wide Analysis of Corynespora cassiicola Leaf Fall Disease Putative Effectors.</title>
        <authorList>
            <person name="Lopez D."/>
            <person name="Ribeiro S."/>
            <person name="Label P."/>
            <person name="Fumanal B."/>
            <person name="Venisse J.S."/>
            <person name="Kohler A."/>
            <person name="de Oliveira R.R."/>
            <person name="Labutti K."/>
            <person name="Lipzen A."/>
            <person name="Lail K."/>
            <person name="Bauer D."/>
            <person name="Ohm R.A."/>
            <person name="Barry K.W."/>
            <person name="Spatafora J."/>
            <person name="Grigoriev I.V."/>
            <person name="Martin F.M."/>
            <person name="Pujade-Renaud V."/>
        </authorList>
    </citation>
    <scope>NUCLEOTIDE SEQUENCE [LARGE SCALE GENOMIC DNA]</scope>
    <source>
        <strain evidence="2 3">Philippines</strain>
    </source>
</reference>
<keyword evidence="3" id="KW-1185">Reference proteome</keyword>
<evidence type="ECO:0000313" key="3">
    <source>
        <dbReference type="Proteomes" id="UP000240883"/>
    </source>
</evidence>